<dbReference type="PANTHER" id="PTHR43861">
    <property type="entry name" value="TRANS-ACONITATE 2-METHYLTRANSFERASE-RELATED"/>
    <property type="match status" value="1"/>
</dbReference>
<dbReference type="SUPFAM" id="SSF53335">
    <property type="entry name" value="S-adenosyl-L-methionine-dependent methyltransferases"/>
    <property type="match status" value="1"/>
</dbReference>
<reference evidence="6 7" key="1">
    <citation type="submission" date="2017-11" db="EMBL/GenBank/DDBJ databases">
        <title>Genome-resolved metagenomics identifies genetic mobility, metabolic interactions, and unexpected diversity in perchlorate-reducing communities.</title>
        <authorList>
            <person name="Barnum T.P."/>
            <person name="Figueroa I.A."/>
            <person name="Carlstrom C.I."/>
            <person name="Lucas L.N."/>
            <person name="Engelbrektson A.L."/>
            <person name="Coates J.D."/>
        </authorList>
    </citation>
    <scope>NUCLEOTIDE SEQUENCE [LARGE SCALE GENOMIC DNA]</scope>
    <source>
        <strain evidence="6">BM301</strain>
    </source>
</reference>
<feature type="binding site" evidence="3 4">
    <location>
        <begin position="67"/>
        <end position="69"/>
    </location>
    <ligand>
        <name>S-adenosyl-L-methionine</name>
        <dbReference type="ChEBI" id="CHEBI:59789"/>
    </ligand>
</feature>
<dbReference type="Proteomes" id="UP000235015">
    <property type="component" value="Unassembled WGS sequence"/>
</dbReference>
<proteinExistence type="inferred from homology"/>
<dbReference type="Gene3D" id="3.40.50.150">
    <property type="entry name" value="Vaccinia Virus protein VP39"/>
    <property type="match status" value="1"/>
</dbReference>
<evidence type="ECO:0000256" key="4">
    <source>
        <dbReference type="PIRSR" id="PIRSR006325-1"/>
    </source>
</evidence>
<keyword evidence="2 3" id="KW-0949">S-adenosyl-L-methionine</keyword>
<feature type="binding site" evidence="3 4">
    <location>
        <position position="42"/>
    </location>
    <ligand>
        <name>S-adenosyl-L-methionine</name>
        <dbReference type="ChEBI" id="CHEBI:59789"/>
    </ligand>
</feature>
<accession>A0A2N6D0W4</accession>
<dbReference type="AlphaFoldDB" id="A0A2N6D0W4"/>
<protein>
    <recommendedName>
        <fullName evidence="3">Carboxy-S-adenosyl-L-methionine synthase</fullName>
        <shortName evidence="3">Cx-SAM synthase</shortName>
        <ecNumber evidence="3">2.1.3.-</ecNumber>
    </recommendedName>
</protein>
<comment type="catalytic activity">
    <reaction evidence="3">
        <text>prephenate + S-adenosyl-L-methionine = carboxy-S-adenosyl-L-methionine + 3-phenylpyruvate + H2O</text>
        <dbReference type="Rhea" id="RHEA:51692"/>
        <dbReference type="ChEBI" id="CHEBI:15377"/>
        <dbReference type="ChEBI" id="CHEBI:18005"/>
        <dbReference type="ChEBI" id="CHEBI:29934"/>
        <dbReference type="ChEBI" id="CHEBI:59789"/>
        <dbReference type="ChEBI" id="CHEBI:134278"/>
    </reaction>
</comment>
<feature type="binding site" evidence="3">
    <location>
        <position position="202"/>
    </location>
    <ligand>
        <name>S-adenosyl-L-methionine</name>
        <dbReference type="ChEBI" id="CHEBI:59789"/>
    </ligand>
</feature>
<name>A0A2N6D0W4_9GAMM</name>
<dbReference type="InterPro" id="IPR041698">
    <property type="entry name" value="Methyltransf_25"/>
</dbReference>
<dbReference type="PANTHER" id="PTHR43861:SF2">
    <property type="entry name" value="CARBOXY-S-ADENOSYL-L-METHIONINE SYNTHASE"/>
    <property type="match status" value="1"/>
</dbReference>
<evidence type="ECO:0000256" key="2">
    <source>
        <dbReference type="ARBA" id="ARBA00022691"/>
    </source>
</evidence>
<dbReference type="HAMAP" id="MF_01589">
    <property type="entry name" value="Cx_SAM_synthase"/>
    <property type="match status" value="1"/>
</dbReference>
<keyword evidence="1 3" id="KW-0808">Transferase</keyword>
<organism evidence="6 7">
    <name type="scientific">Sedimenticola selenatireducens</name>
    <dbReference type="NCBI Taxonomy" id="191960"/>
    <lineage>
        <taxon>Bacteria</taxon>
        <taxon>Pseudomonadati</taxon>
        <taxon>Pseudomonadota</taxon>
        <taxon>Gammaproteobacteria</taxon>
        <taxon>Chromatiales</taxon>
        <taxon>Sedimenticolaceae</taxon>
        <taxon>Sedimenticola</taxon>
    </lineage>
</organism>
<evidence type="ECO:0000256" key="1">
    <source>
        <dbReference type="ARBA" id="ARBA00022679"/>
    </source>
</evidence>
<dbReference type="EMBL" id="PKUN01000002">
    <property type="protein sequence ID" value="PLX63301.1"/>
    <property type="molecule type" value="Genomic_DNA"/>
</dbReference>
<evidence type="ECO:0000313" key="7">
    <source>
        <dbReference type="Proteomes" id="UP000235015"/>
    </source>
</evidence>
<dbReference type="CDD" id="cd02440">
    <property type="entry name" value="AdoMet_MTases"/>
    <property type="match status" value="1"/>
</dbReference>
<sequence>MKTDSEQDRIYSDPREQVGEFVFDQQVARVFPDMIGRSVPGYDSVINLSSVLAAQYVQPASLCYDLGCSLGATSQAIQRGIRVPGCRIIAVDNSPAMLEQAVKRLPATTDATPIDFVCADIAQMEFKNASMVTLNFTLQFIPLEQRTALLQRIQAGLRPGGILILSEKIRFDDPVEEQLQIEMHHAFKRANGYNDLEISQKRSALENVLIPESLEQHQTRLKQAGFQRADLWFQCFNFVSLVARKG</sequence>
<dbReference type="RefSeq" id="WP_273437790.1">
    <property type="nucleotide sequence ID" value="NZ_PKUN01000002.1"/>
</dbReference>
<evidence type="ECO:0000256" key="3">
    <source>
        <dbReference type="HAMAP-Rule" id="MF_01589"/>
    </source>
</evidence>
<feature type="binding site" evidence="3 4">
    <location>
        <position position="135"/>
    </location>
    <ligand>
        <name>S-adenosyl-L-methionine</name>
        <dbReference type="ChEBI" id="CHEBI:59789"/>
    </ligand>
</feature>
<comment type="function">
    <text evidence="3">Catalyzes the conversion of S-adenosyl-L-methionine (SAM) to carboxy-S-adenosyl-L-methionine (Cx-SAM).</text>
</comment>
<feature type="binding site" evidence="3 4">
    <location>
        <begin position="92"/>
        <end position="93"/>
    </location>
    <ligand>
        <name>S-adenosyl-L-methionine</name>
        <dbReference type="ChEBI" id="CHEBI:59789"/>
    </ligand>
</feature>
<dbReference type="STRING" id="1111735.GCA_000428045_01295"/>
<evidence type="ECO:0000313" key="6">
    <source>
        <dbReference type="EMBL" id="PLX63301.1"/>
    </source>
</evidence>
<dbReference type="InterPro" id="IPR029063">
    <property type="entry name" value="SAM-dependent_MTases_sf"/>
</dbReference>
<evidence type="ECO:0000259" key="5">
    <source>
        <dbReference type="Pfam" id="PF13649"/>
    </source>
</evidence>
<comment type="similarity">
    <text evidence="3">Belongs to the class I-like SAM-binding methyltransferase superfamily. Cx-SAM synthase family.</text>
</comment>
<dbReference type="NCBIfam" id="TIGR00740">
    <property type="entry name" value="carboxy-S-adenosyl-L-methionine synthase CmoA"/>
    <property type="match status" value="1"/>
</dbReference>
<dbReference type="GO" id="GO:1904047">
    <property type="term" value="F:S-adenosyl-L-methionine binding"/>
    <property type="evidence" value="ECO:0007669"/>
    <property type="project" value="UniProtKB-UniRule"/>
</dbReference>
<dbReference type="GO" id="GO:0016743">
    <property type="term" value="F:carboxyl- or carbamoyltransferase activity"/>
    <property type="evidence" value="ECO:0007669"/>
    <property type="project" value="UniProtKB-UniRule"/>
</dbReference>
<dbReference type="GO" id="GO:0002098">
    <property type="term" value="P:tRNA wobble uridine modification"/>
    <property type="evidence" value="ECO:0007669"/>
    <property type="project" value="InterPro"/>
</dbReference>
<gene>
    <name evidence="3 6" type="primary">cmoA</name>
    <name evidence="6" type="ORF">C0630_03255</name>
</gene>
<comment type="caution">
    <text evidence="6">The sequence shown here is derived from an EMBL/GenBank/DDBJ whole genome shotgun (WGS) entry which is preliminary data.</text>
</comment>
<dbReference type="EC" id="2.1.3.-" evidence="3"/>
<feature type="binding site" evidence="3 4">
    <location>
        <begin position="120"/>
        <end position="121"/>
    </location>
    <ligand>
        <name>S-adenosyl-L-methionine</name>
        <dbReference type="ChEBI" id="CHEBI:59789"/>
    </ligand>
</feature>
<dbReference type="PIRSF" id="PIRSF006325">
    <property type="entry name" value="MeTrfase_bac"/>
    <property type="match status" value="1"/>
</dbReference>
<dbReference type="NCBIfam" id="NF011995">
    <property type="entry name" value="PRK15451.1"/>
    <property type="match status" value="1"/>
</dbReference>
<feature type="domain" description="Methyltransferase" evidence="5">
    <location>
        <begin position="65"/>
        <end position="161"/>
    </location>
</feature>
<dbReference type="InterPro" id="IPR005271">
    <property type="entry name" value="CmoA"/>
</dbReference>
<dbReference type="Pfam" id="PF13649">
    <property type="entry name" value="Methyltransf_25"/>
    <property type="match status" value="1"/>
</dbReference>
<comment type="subunit">
    <text evidence="3">Homodimer.</text>
</comment>